<feature type="transmembrane region" description="Helical" evidence="5">
    <location>
        <begin position="223"/>
        <end position="245"/>
    </location>
</feature>
<name>A0A1E1XH66_9ACAR</name>
<dbReference type="PANTHER" id="PTHR23291:SF127">
    <property type="entry name" value="PROTEIN LIFEGUARD 1-LIKE"/>
    <property type="match status" value="1"/>
</dbReference>
<dbReference type="EMBL" id="GFAC01000603">
    <property type="protein sequence ID" value="JAT98585.1"/>
    <property type="molecule type" value="mRNA"/>
</dbReference>
<evidence type="ECO:0000256" key="1">
    <source>
        <dbReference type="ARBA" id="ARBA00004141"/>
    </source>
</evidence>
<dbReference type="GO" id="GO:0016020">
    <property type="term" value="C:membrane"/>
    <property type="evidence" value="ECO:0007669"/>
    <property type="project" value="UniProtKB-SubCell"/>
</dbReference>
<comment type="subcellular location">
    <subcellularLocation>
        <location evidence="1">Membrane</location>
        <topology evidence="1">Multi-pass membrane protein</topology>
    </subcellularLocation>
</comment>
<feature type="transmembrane region" description="Helical" evidence="5">
    <location>
        <begin position="76"/>
        <end position="93"/>
    </location>
</feature>
<organism evidence="6">
    <name type="scientific">Amblyomma aureolatum</name>
    <dbReference type="NCBI Taxonomy" id="187763"/>
    <lineage>
        <taxon>Eukaryota</taxon>
        <taxon>Metazoa</taxon>
        <taxon>Ecdysozoa</taxon>
        <taxon>Arthropoda</taxon>
        <taxon>Chelicerata</taxon>
        <taxon>Arachnida</taxon>
        <taxon>Acari</taxon>
        <taxon>Parasitiformes</taxon>
        <taxon>Ixodida</taxon>
        <taxon>Ixodoidea</taxon>
        <taxon>Ixodidae</taxon>
        <taxon>Amblyomminae</taxon>
        <taxon>Amblyomma</taxon>
    </lineage>
</organism>
<evidence type="ECO:0000256" key="5">
    <source>
        <dbReference type="RuleBase" id="RU004379"/>
    </source>
</evidence>
<dbReference type="GO" id="GO:0005783">
    <property type="term" value="C:endoplasmic reticulum"/>
    <property type="evidence" value="ECO:0007669"/>
    <property type="project" value="TreeGrafter"/>
</dbReference>
<dbReference type="Pfam" id="PF01027">
    <property type="entry name" value="Bax1-I"/>
    <property type="match status" value="1"/>
</dbReference>
<accession>A0A1E1XH66</accession>
<feature type="transmembrane region" description="Helical" evidence="5">
    <location>
        <begin position="189"/>
        <end position="211"/>
    </location>
</feature>
<dbReference type="PANTHER" id="PTHR23291">
    <property type="entry name" value="BAX INHIBITOR-RELATED"/>
    <property type="match status" value="1"/>
</dbReference>
<dbReference type="AlphaFoldDB" id="A0A1E1XH66"/>
<dbReference type="GO" id="GO:0005794">
    <property type="term" value="C:Golgi apparatus"/>
    <property type="evidence" value="ECO:0007669"/>
    <property type="project" value="TreeGrafter"/>
</dbReference>
<feature type="transmembrane region" description="Helical" evidence="5">
    <location>
        <begin position="158"/>
        <end position="182"/>
    </location>
</feature>
<sequence>MSATADNRADTATHYDPEKNATGDHYCFSETTPTYIRHDFVKKVFGIVTAQLCATFAFMLLSYNVEPMNDFFRRRMYIGILAFVVFIIISVVISCKRSLAHNKGVATSLIVVMTLCMALYVTCFAVHFSQFEITLAAGITAALTFAITMFALQTKYDFTGWLMYLFCISFAMLFAGILMVIFPNKIARVCYSTIGAALVCIYLVVDIQLAVGGKKYEWTIDDYVIAAVSIYSDIISLFIHILSIIGKVNE</sequence>
<feature type="transmembrane region" description="Helical" evidence="5">
    <location>
        <begin position="44"/>
        <end position="64"/>
    </location>
</feature>
<proteinExistence type="evidence at transcript level"/>
<feature type="transmembrane region" description="Helical" evidence="5">
    <location>
        <begin position="133"/>
        <end position="152"/>
    </location>
</feature>
<keyword evidence="4 5" id="KW-0472">Membrane</keyword>
<dbReference type="InterPro" id="IPR006214">
    <property type="entry name" value="Bax_inhibitor_1-related"/>
</dbReference>
<evidence type="ECO:0000256" key="3">
    <source>
        <dbReference type="ARBA" id="ARBA00022989"/>
    </source>
</evidence>
<evidence type="ECO:0000256" key="4">
    <source>
        <dbReference type="ARBA" id="ARBA00023136"/>
    </source>
</evidence>
<keyword evidence="6" id="KW-0675">Receptor</keyword>
<keyword evidence="2 5" id="KW-0812">Transmembrane</keyword>
<comment type="similarity">
    <text evidence="5">Belongs to the BI1 family.</text>
</comment>
<reference evidence="6" key="1">
    <citation type="journal article" date="2017" name="Front. Cell. Infect. Microbiol.">
        <title>The Distinct Transcriptional Response of the Midgut of Amblyomma sculptum and Amblyomma aureolatum Ticks to Rickettsia rickettsii Correlates to Their Differences in Susceptibility to Infection.</title>
        <authorList>
            <person name="Martins L.A."/>
            <person name="Galletti M.F.B.M."/>
            <person name="Ribeiro J.M."/>
            <person name="Fujita A."/>
            <person name="Costa F.B."/>
            <person name="Labruna M.B."/>
            <person name="Daffre S."/>
            <person name="Fogaca A.C."/>
        </authorList>
    </citation>
    <scope>NUCLEOTIDE SEQUENCE</scope>
</reference>
<protein>
    <submittedName>
        <fullName evidence="6">Putative n-methyl-aspartate receptor</fullName>
    </submittedName>
</protein>
<feature type="transmembrane region" description="Helical" evidence="5">
    <location>
        <begin position="105"/>
        <end position="126"/>
    </location>
</feature>
<dbReference type="GO" id="GO:2001234">
    <property type="term" value="P:negative regulation of apoptotic signaling pathway"/>
    <property type="evidence" value="ECO:0007669"/>
    <property type="project" value="TreeGrafter"/>
</dbReference>
<evidence type="ECO:0000256" key="2">
    <source>
        <dbReference type="ARBA" id="ARBA00022692"/>
    </source>
</evidence>
<evidence type="ECO:0000313" key="6">
    <source>
        <dbReference type="EMBL" id="JAT98585.1"/>
    </source>
</evidence>
<keyword evidence="3 5" id="KW-1133">Transmembrane helix</keyword>